<feature type="domain" description="Helicase ATP-binding" evidence="4">
    <location>
        <begin position="60"/>
        <end position="218"/>
    </location>
</feature>
<dbReference type="InterPro" id="IPR000185">
    <property type="entry name" value="SecA"/>
</dbReference>
<dbReference type="GO" id="GO:0005886">
    <property type="term" value="C:plasma membrane"/>
    <property type="evidence" value="ECO:0007669"/>
    <property type="project" value="TreeGrafter"/>
</dbReference>
<gene>
    <name evidence="6" type="ORF">H9L22_17230</name>
</gene>
<dbReference type="InterPro" id="IPR011115">
    <property type="entry name" value="SecA_DEAD"/>
</dbReference>
<keyword evidence="7" id="KW-1185">Reference proteome</keyword>
<dbReference type="GO" id="GO:0006886">
    <property type="term" value="P:intracellular protein transport"/>
    <property type="evidence" value="ECO:0007669"/>
    <property type="project" value="InterPro"/>
</dbReference>
<dbReference type="GO" id="GO:0017038">
    <property type="term" value="P:protein import"/>
    <property type="evidence" value="ECO:0007669"/>
    <property type="project" value="InterPro"/>
</dbReference>
<dbReference type="SMART" id="SM00958">
    <property type="entry name" value="SecA_PP_bind"/>
    <property type="match status" value="1"/>
</dbReference>
<dbReference type="PROSITE" id="PS51192">
    <property type="entry name" value="HELICASE_ATP_BIND_1"/>
    <property type="match status" value="1"/>
</dbReference>
<evidence type="ECO:0000256" key="1">
    <source>
        <dbReference type="ARBA" id="ARBA00022475"/>
    </source>
</evidence>
<accession>A0A7H0H5L7</accession>
<dbReference type="GO" id="GO:0006605">
    <property type="term" value="P:protein targeting"/>
    <property type="evidence" value="ECO:0007669"/>
    <property type="project" value="InterPro"/>
</dbReference>
<dbReference type="InterPro" id="IPR014001">
    <property type="entry name" value="Helicase_ATP-bd"/>
</dbReference>
<keyword evidence="2" id="KW-0653">Protein transport</keyword>
<evidence type="ECO:0000259" key="5">
    <source>
        <dbReference type="PROSITE" id="PS51196"/>
    </source>
</evidence>
<dbReference type="InterPro" id="IPR011130">
    <property type="entry name" value="SecA_preprotein_X-link_dom"/>
</dbReference>
<dbReference type="GO" id="GO:0005829">
    <property type="term" value="C:cytosol"/>
    <property type="evidence" value="ECO:0007669"/>
    <property type="project" value="TreeGrafter"/>
</dbReference>
<dbReference type="KEGG" id="tdf:H9L22_17230"/>
<dbReference type="InterPro" id="IPR014018">
    <property type="entry name" value="SecA_motor_DEAD"/>
</dbReference>
<keyword evidence="1" id="KW-0472">Membrane</keyword>
<dbReference type="AlphaFoldDB" id="A0A7H0H5L7"/>
<dbReference type="Proteomes" id="UP000516117">
    <property type="component" value="Chromosome"/>
</dbReference>
<keyword evidence="2" id="KW-0813">Transport</keyword>
<dbReference type="SUPFAM" id="SSF52540">
    <property type="entry name" value="P-loop containing nucleoside triphosphate hydrolases"/>
    <property type="match status" value="1"/>
</dbReference>
<evidence type="ECO:0000256" key="3">
    <source>
        <dbReference type="ARBA" id="ARBA00023010"/>
    </source>
</evidence>
<dbReference type="Gene3D" id="3.90.1440.10">
    <property type="entry name" value="SecA, preprotein cross-linking domain"/>
    <property type="match status" value="1"/>
</dbReference>
<dbReference type="InterPro" id="IPR036670">
    <property type="entry name" value="SecA_X-link_sf"/>
</dbReference>
<keyword evidence="3" id="KW-0811">Translocation</keyword>
<dbReference type="Gene3D" id="3.40.50.300">
    <property type="entry name" value="P-loop containing nucleotide triphosphate hydrolases"/>
    <property type="match status" value="1"/>
</dbReference>
<reference evidence="6 7" key="1">
    <citation type="submission" date="2020-08" db="EMBL/GenBank/DDBJ databases">
        <title>Genome sequence of Tessaracoccus defluvii JCM 17540T.</title>
        <authorList>
            <person name="Hyun D.-W."/>
            <person name="Bae J.-W."/>
        </authorList>
    </citation>
    <scope>NUCLEOTIDE SEQUENCE [LARGE SCALE GENOMIC DNA]</scope>
    <source>
        <strain evidence="6 7">JCM 17540</strain>
    </source>
</reference>
<feature type="domain" description="SecA family profile" evidence="5">
    <location>
        <begin position="1"/>
        <end position="391"/>
    </location>
</feature>
<dbReference type="EMBL" id="CP060789">
    <property type="protein sequence ID" value="QNP55833.1"/>
    <property type="molecule type" value="Genomic_DNA"/>
</dbReference>
<evidence type="ECO:0000313" key="6">
    <source>
        <dbReference type="EMBL" id="QNP55833.1"/>
    </source>
</evidence>
<name>A0A7H0H5L7_9ACTN</name>
<dbReference type="PROSITE" id="PS51196">
    <property type="entry name" value="SECA_MOTOR_DEAD"/>
    <property type="match status" value="1"/>
</dbReference>
<evidence type="ECO:0000313" key="7">
    <source>
        <dbReference type="Proteomes" id="UP000516117"/>
    </source>
</evidence>
<dbReference type="GO" id="GO:0005524">
    <property type="term" value="F:ATP binding"/>
    <property type="evidence" value="ECO:0007669"/>
    <property type="project" value="InterPro"/>
</dbReference>
<dbReference type="PRINTS" id="PR00906">
    <property type="entry name" value="SECA"/>
</dbReference>
<dbReference type="PANTHER" id="PTHR30612:SF0">
    <property type="entry name" value="CHLOROPLAST PROTEIN-TRANSPORTING ATPASE"/>
    <property type="match status" value="1"/>
</dbReference>
<organism evidence="6 7">
    <name type="scientific">Tessaracoccus defluvii</name>
    <dbReference type="NCBI Taxonomy" id="1285901"/>
    <lineage>
        <taxon>Bacteria</taxon>
        <taxon>Bacillati</taxon>
        <taxon>Actinomycetota</taxon>
        <taxon>Actinomycetes</taxon>
        <taxon>Propionibacteriales</taxon>
        <taxon>Propionibacteriaceae</taxon>
        <taxon>Tessaracoccus</taxon>
    </lineage>
</organism>
<dbReference type="SMART" id="SM00957">
    <property type="entry name" value="SecA_DEAD"/>
    <property type="match status" value="1"/>
</dbReference>
<dbReference type="Pfam" id="PF07517">
    <property type="entry name" value="SecA_DEAD"/>
    <property type="match status" value="1"/>
</dbReference>
<proteinExistence type="predicted"/>
<keyword evidence="1" id="KW-1003">Cell membrane</keyword>
<dbReference type="RefSeq" id="WP_187720962.1">
    <property type="nucleotide sequence ID" value="NZ_CP060789.1"/>
</dbReference>
<dbReference type="PANTHER" id="PTHR30612">
    <property type="entry name" value="SECA INNER MEMBRANE COMPONENT OF SEC PROTEIN SECRETION SYSTEM"/>
    <property type="match status" value="1"/>
</dbReference>
<dbReference type="SUPFAM" id="SSF81767">
    <property type="entry name" value="Pre-protein crosslinking domain of SecA"/>
    <property type="match status" value="1"/>
</dbReference>
<dbReference type="Pfam" id="PF01043">
    <property type="entry name" value="SecA_PP_bind"/>
    <property type="match status" value="1"/>
</dbReference>
<dbReference type="InterPro" id="IPR027417">
    <property type="entry name" value="P-loop_NTPase"/>
</dbReference>
<protein>
    <submittedName>
        <fullName evidence="6">Uncharacterized protein</fullName>
    </submittedName>
</protein>
<evidence type="ECO:0000256" key="2">
    <source>
        <dbReference type="ARBA" id="ARBA00022927"/>
    </source>
</evidence>
<dbReference type="GO" id="GO:0043952">
    <property type="term" value="P:protein transport by the Sec complex"/>
    <property type="evidence" value="ECO:0007669"/>
    <property type="project" value="TreeGrafter"/>
</dbReference>
<dbReference type="GO" id="GO:0031522">
    <property type="term" value="C:cell envelope Sec protein transport complex"/>
    <property type="evidence" value="ECO:0007669"/>
    <property type="project" value="TreeGrafter"/>
</dbReference>
<sequence length="391" mass="41890">MTQRPRRSPADAARGWLDRRANSRLLGRLAPNKEEARELAPIFAAAASAVGLSPLPPQERATLAMLRGLSVELPTGEGKTLVGAMAAAGLVARRRRVHVLTANDYLARRDATWMGPLFAALERSVGYVTADADPGARRAAYACDVVYVSVAEAGFDVLRDRLAVDAALRTGAVRDAVIIDEADAVLLDEARVPLVLAAEGALETNDAARDLAALASRLAPGLHYDRSPDHRTVHLTEAGLSEIEAAFPGSDLFDGDAELLVGVNAALHAEALLTRDVDYMVAGGRVWLISGSRGRVEKLQRWPDGLQAAVEAKESLTAEPRLEVLDQLVIGELVSMYDSVVGMSATLLGARTELEETYRMQVVQLPRPPPACAWTAPPSSSTRPNIATRCW</sequence>
<evidence type="ECO:0000259" key="4">
    <source>
        <dbReference type="PROSITE" id="PS51192"/>
    </source>
</evidence>